<feature type="repeat" description="ANK" evidence="3">
    <location>
        <begin position="47"/>
        <end position="79"/>
    </location>
</feature>
<feature type="repeat" description="ANK" evidence="3">
    <location>
        <begin position="11"/>
        <end position="43"/>
    </location>
</feature>
<evidence type="ECO:0000256" key="1">
    <source>
        <dbReference type="ARBA" id="ARBA00022737"/>
    </source>
</evidence>
<dbReference type="InterPro" id="IPR002110">
    <property type="entry name" value="Ankyrin_rpt"/>
</dbReference>
<dbReference type="Pfam" id="PF12796">
    <property type="entry name" value="Ank_2"/>
    <property type="match status" value="3"/>
</dbReference>
<evidence type="ECO:0000256" key="2">
    <source>
        <dbReference type="ARBA" id="ARBA00023043"/>
    </source>
</evidence>
<sequence length="732" mass="79711">MRRPLGFEGWFDKAALQEASARGHLEVVKLLLEHGASVNHRNPDDPKDTPAIDHASAGGHVDVVHLLLQHGADLELREASYQTLLESVARRGNAEEFQVLLQKGSNIETKTGAYGTAMAAASAVGHFGIVKMLLAQATEENKTLRKIYPKILQRASQDGHEVILRLLLDHGGNTGIVIPSSERSSALCAASTRGHVGVVNLLLHKDPNPNGAKVSDEHVIEAAGSETMDIFQLILEARCSLEDAPASCLEKAFGKASTSYHRDMMSLLLDKGVDVNTKLDDHDTAILIASKKGRRDIAGMLLERGADVNWVHCEEDETALQAAAARGGHGDLVEFLLEEGADVNFQGGCWGSAIIAAASGGHLEIVQLLLNKGAVINTHNLGWQTALQAAFRNRHADTVEVLLEAGVDLLAEIMFAVEAVQREGLGQLREGNDFHEHTTAVSFARWLLVDHIENSPHALECAPQAPPSTWLKLIEISKLSLSMLEKKIKRENGVGVTYATPLMLAVLEGSSDVVELIRRHDATARKARLEIGHNLRQAALDLMDLADDEKLQKARNSGFEASLRFVIENETTFGRSKGPAQRSGLLEGLVGDQAEIATILLHHWVDTSADDFEYKTYEWSRVSCEENGDTRHWGRKGALQIASHAGFLDAVQILHQQGVDVDEYFDGKEGDIFGPPLYEAVLQGHVGIALLLIDHGARADLRYKSYENVFAAALDSGNEEMIWLLTEKGLAA</sequence>
<dbReference type="SMART" id="SM00248">
    <property type="entry name" value="ANK"/>
    <property type="match status" value="14"/>
</dbReference>
<dbReference type="Pfam" id="PF13637">
    <property type="entry name" value="Ank_4"/>
    <property type="match status" value="1"/>
</dbReference>
<dbReference type="SUPFAM" id="SSF48403">
    <property type="entry name" value="Ankyrin repeat"/>
    <property type="match status" value="2"/>
</dbReference>
<dbReference type="InterPro" id="IPR051631">
    <property type="entry name" value="Ankyrin-KH/SAM_domain"/>
</dbReference>
<dbReference type="AlphaFoldDB" id="A0A8H6NPV7"/>
<protein>
    <recommendedName>
        <fullName evidence="6">Pfs domain-containing protein</fullName>
    </recommendedName>
</protein>
<gene>
    <name evidence="4" type="ORF">CPLU01_01342</name>
</gene>
<dbReference type="Proteomes" id="UP000654918">
    <property type="component" value="Unassembled WGS sequence"/>
</dbReference>
<organism evidence="4 5">
    <name type="scientific">Colletotrichum plurivorum</name>
    <dbReference type="NCBI Taxonomy" id="2175906"/>
    <lineage>
        <taxon>Eukaryota</taxon>
        <taxon>Fungi</taxon>
        <taxon>Dikarya</taxon>
        <taxon>Ascomycota</taxon>
        <taxon>Pezizomycotina</taxon>
        <taxon>Sordariomycetes</taxon>
        <taxon>Hypocreomycetidae</taxon>
        <taxon>Glomerellales</taxon>
        <taxon>Glomerellaceae</taxon>
        <taxon>Colletotrichum</taxon>
        <taxon>Colletotrichum orchidearum species complex</taxon>
    </lineage>
</organism>
<feature type="repeat" description="ANK" evidence="3">
    <location>
        <begin position="315"/>
        <end position="348"/>
    </location>
</feature>
<comment type="caution">
    <text evidence="4">The sequence shown here is derived from an EMBL/GenBank/DDBJ whole genome shotgun (WGS) entry which is preliminary data.</text>
</comment>
<name>A0A8H6NPV7_9PEZI</name>
<keyword evidence="2 3" id="KW-0040">ANK repeat</keyword>
<dbReference type="Gene3D" id="1.25.40.20">
    <property type="entry name" value="Ankyrin repeat-containing domain"/>
    <property type="match status" value="5"/>
</dbReference>
<feature type="repeat" description="ANK" evidence="3">
    <location>
        <begin position="281"/>
        <end position="309"/>
    </location>
</feature>
<keyword evidence="1" id="KW-0677">Repeat</keyword>
<dbReference type="PROSITE" id="PS50088">
    <property type="entry name" value="ANK_REPEAT"/>
    <property type="match status" value="5"/>
</dbReference>
<keyword evidence="5" id="KW-1185">Reference proteome</keyword>
<dbReference type="PANTHER" id="PTHR23206">
    <property type="entry name" value="MASK PROTEIN"/>
    <property type="match status" value="1"/>
</dbReference>
<dbReference type="EMBL" id="WIGO01000008">
    <property type="protein sequence ID" value="KAF6840318.1"/>
    <property type="molecule type" value="Genomic_DNA"/>
</dbReference>
<dbReference type="PROSITE" id="PS50297">
    <property type="entry name" value="ANK_REP_REGION"/>
    <property type="match status" value="4"/>
</dbReference>
<feature type="repeat" description="ANK" evidence="3">
    <location>
        <begin position="352"/>
        <end position="381"/>
    </location>
</feature>
<evidence type="ECO:0000256" key="3">
    <source>
        <dbReference type="PROSITE-ProRule" id="PRU00023"/>
    </source>
</evidence>
<dbReference type="InterPro" id="IPR036770">
    <property type="entry name" value="Ankyrin_rpt-contain_sf"/>
</dbReference>
<reference evidence="4" key="1">
    <citation type="journal article" date="2020" name="Phytopathology">
        <title>Genome Sequence Resources of Colletotrichum truncatum, C. plurivorum, C. musicola, and C. sojae: Four Species Pathogenic to Soybean (Glycine max).</title>
        <authorList>
            <person name="Rogerio F."/>
            <person name="Boufleur T.R."/>
            <person name="Ciampi-Guillardi M."/>
            <person name="Sukno S.A."/>
            <person name="Thon M.R."/>
            <person name="Massola Junior N.S."/>
            <person name="Baroncelli R."/>
        </authorList>
    </citation>
    <scope>NUCLEOTIDE SEQUENCE</scope>
    <source>
        <strain evidence="4">LFN00145</strain>
    </source>
</reference>
<proteinExistence type="predicted"/>
<evidence type="ECO:0008006" key="6">
    <source>
        <dbReference type="Google" id="ProtNLM"/>
    </source>
</evidence>
<evidence type="ECO:0000313" key="4">
    <source>
        <dbReference type="EMBL" id="KAF6840318.1"/>
    </source>
</evidence>
<evidence type="ECO:0000313" key="5">
    <source>
        <dbReference type="Proteomes" id="UP000654918"/>
    </source>
</evidence>
<dbReference type="PANTHER" id="PTHR23206:SF8">
    <property type="entry name" value="ANKYRIN REPEAT AND KH DOMAIN-CONTAINING 1"/>
    <property type="match status" value="1"/>
</dbReference>
<accession>A0A8H6NPV7</accession>